<evidence type="ECO:0000256" key="4">
    <source>
        <dbReference type="ARBA" id="ARBA00022692"/>
    </source>
</evidence>
<evidence type="ECO:0000256" key="2">
    <source>
        <dbReference type="ARBA" id="ARBA00022448"/>
    </source>
</evidence>
<name>A0A6J4VBV5_9DEIN</name>
<protein>
    <recommendedName>
        <fullName evidence="8">ABC transmembrane type-1 domain-containing protein</fullName>
    </recommendedName>
</protein>
<dbReference type="PROSITE" id="PS50928">
    <property type="entry name" value="ABC_TM1"/>
    <property type="match status" value="1"/>
</dbReference>
<feature type="domain" description="ABC transmembrane type-1" evidence="8">
    <location>
        <begin position="259"/>
        <end position="462"/>
    </location>
</feature>
<dbReference type="GO" id="GO:0055085">
    <property type="term" value="P:transmembrane transport"/>
    <property type="evidence" value="ECO:0007669"/>
    <property type="project" value="InterPro"/>
</dbReference>
<evidence type="ECO:0000256" key="6">
    <source>
        <dbReference type="ARBA" id="ARBA00023136"/>
    </source>
</evidence>
<dbReference type="PANTHER" id="PTHR43744">
    <property type="entry name" value="ABC TRANSPORTER PERMEASE PROTEIN MG189-RELATED-RELATED"/>
    <property type="match status" value="1"/>
</dbReference>
<dbReference type="CDD" id="cd06261">
    <property type="entry name" value="TM_PBP2"/>
    <property type="match status" value="1"/>
</dbReference>
<keyword evidence="5 7" id="KW-1133">Transmembrane helix</keyword>
<evidence type="ECO:0000256" key="5">
    <source>
        <dbReference type="ARBA" id="ARBA00022989"/>
    </source>
</evidence>
<keyword evidence="4 7" id="KW-0812">Transmembrane</keyword>
<evidence type="ECO:0000256" key="3">
    <source>
        <dbReference type="ARBA" id="ARBA00022475"/>
    </source>
</evidence>
<organism evidence="9">
    <name type="scientific">uncultured Truepera sp</name>
    <dbReference type="NCBI Taxonomy" id="543023"/>
    <lineage>
        <taxon>Bacteria</taxon>
        <taxon>Thermotogati</taxon>
        <taxon>Deinococcota</taxon>
        <taxon>Deinococci</taxon>
        <taxon>Trueperales</taxon>
        <taxon>Trueperaceae</taxon>
        <taxon>Truepera</taxon>
        <taxon>environmental samples</taxon>
    </lineage>
</organism>
<comment type="similarity">
    <text evidence="7">Belongs to the binding-protein-dependent transport system permease family.</text>
</comment>
<accession>A0A6J4VBV5</accession>
<dbReference type="GO" id="GO:0005886">
    <property type="term" value="C:plasma membrane"/>
    <property type="evidence" value="ECO:0007669"/>
    <property type="project" value="UniProtKB-SubCell"/>
</dbReference>
<gene>
    <name evidence="9" type="ORF">AVDCRST_MAG86-2126</name>
</gene>
<dbReference type="SUPFAM" id="SSF161098">
    <property type="entry name" value="MetI-like"/>
    <property type="match status" value="1"/>
</dbReference>
<keyword evidence="6 7" id="KW-0472">Membrane</keyword>
<evidence type="ECO:0000256" key="7">
    <source>
        <dbReference type="RuleBase" id="RU363032"/>
    </source>
</evidence>
<feature type="transmembrane region" description="Helical" evidence="7">
    <location>
        <begin position="441"/>
        <end position="462"/>
    </location>
</feature>
<feature type="transmembrane region" description="Helical" evidence="7">
    <location>
        <begin position="255"/>
        <end position="282"/>
    </location>
</feature>
<dbReference type="EMBL" id="CADCWP010000164">
    <property type="protein sequence ID" value="CAA9574563.1"/>
    <property type="molecule type" value="Genomic_DNA"/>
</dbReference>
<sequence length="477" mass="52123">MAQAPARPLTNYHGAQDIERWQARRRWARAGIVYTVMLLFSILFLGPLLFATVSSLKENPLEYPPTLAIPQLSPRNWSAAASLGRAGAGAPLWGGFAPGAEVPFEVTYFVPEGLEATPPAVSVPRRRPGGGLGAVQQIEYAADYASVTPAQEVGREPGGYVDEDGETLTGEVVTYGFRVLYEGDGPKVDRLPVDVEVEERDQVFVSSTLALSRLERRGRVASYDNLAPGALGYTFNNYARVFKEARSITTGRSLFLSWTLNSFVIALAKVVSTILFASMAGYALARLHFPGKNIIFVLILFAQMIPGQVNFISNYLVLRDGIFGLSRLWGQASLLNSLSGVILSGLVGAGAVFIMKQFFETIPREVEEAAMIDGTTQWQRFFRVVMPMARPALGALTILTFQGAWNDFFWPLVVLTTPEDIKTLPIGLLTFRNIYGATGDWGLILAGAVMSALPIIILFIVFQRYFLEGVSYGGGKE</sequence>
<feature type="transmembrane region" description="Helical" evidence="7">
    <location>
        <begin position="337"/>
        <end position="355"/>
    </location>
</feature>
<keyword evidence="2 7" id="KW-0813">Transport</keyword>
<evidence type="ECO:0000259" key="8">
    <source>
        <dbReference type="PROSITE" id="PS50928"/>
    </source>
</evidence>
<dbReference type="InterPro" id="IPR000515">
    <property type="entry name" value="MetI-like"/>
</dbReference>
<dbReference type="PANTHER" id="PTHR43744:SF12">
    <property type="entry name" value="ABC TRANSPORTER PERMEASE PROTEIN MG189-RELATED"/>
    <property type="match status" value="1"/>
</dbReference>
<evidence type="ECO:0000313" key="9">
    <source>
        <dbReference type="EMBL" id="CAA9574563.1"/>
    </source>
</evidence>
<dbReference type="AlphaFoldDB" id="A0A6J4VBV5"/>
<proteinExistence type="inferred from homology"/>
<dbReference type="Gene3D" id="1.10.3720.10">
    <property type="entry name" value="MetI-like"/>
    <property type="match status" value="1"/>
</dbReference>
<evidence type="ECO:0000256" key="1">
    <source>
        <dbReference type="ARBA" id="ARBA00004651"/>
    </source>
</evidence>
<dbReference type="InterPro" id="IPR035906">
    <property type="entry name" value="MetI-like_sf"/>
</dbReference>
<feature type="transmembrane region" description="Helical" evidence="7">
    <location>
        <begin position="294"/>
        <end position="317"/>
    </location>
</feature>
<feature type="transmembrane region" description="Helical" evidence="7">
    <location>
        <begin position="30"/>
        <end position="50"/>
    </location>
</feature>
<dbReference type="Pfam" id="PF00528">
    <property type="entry name" value="BPD_transp_1"/>
    <property type="match status" value="1"/>
</dbReference>
<reference evidence="9" key="1">
    <citation type="submission" date="2020-02" db="EMBL/GenBank/DDBJ databases">
        <authorList>
            <person name="Meier V. D."/>
        </authorList>
    </citation>
    <scope>NUCLEOTIDE SEQUENCE</scope>
    <source>
        <strain evidence="9">AVDCRST_MAG86</strain>
    </source>
</reference>
<comment type="subcellular location">
    <subcellularLocation>
        <location evidence="1 7">Cell membrane</location>
        <topology evidence="1 7">Multi-pass membrane protein</topology>
    </subcellularLocation>
</comment>
<keyword evidence="3" id="KW-1003">Cell membrane</keyword>